<dbReference type="RefSeq" id="WP_191767627.1">
    <property type="nucleotide sequence ID" value="NZ_JACSRA010000003.1"/>
</dbReference>
<accession>A0ABR8PPW1</accession>
<feature type="compositionally biased region" description="Basic and acidic residues" evidence="1">
    <location>
        <begin position="60"/>
        <end position="116"/>
    </location>
</feature>
<proteinExistence type="predicted"/>
<keyword evidence="2" id="KW-0472">Membrane</keyword>
<evidence type="ECO:0000313" key="3">
    <source>
        <dbReference type="EMBL" id="MBD7910207.1"/>
    </source>
</evidence>
<keyword evidence="2" id="KW-0812">Transmembrane</keyword>
<dbReference type="EMBL" id="JACSRA010000003">
    <property type="protein sequence ID" value="MBD7910207.1"/>
    <property type="molecule type" value="Genomic_DNA"/>
</dbReference>
<comment type="caution">
    <text evidence="3">The sequence shown here is derived from an EMBL/GenBank/DDBJ whole genome shotgun (WGS) entry which is preliminary data.</text>
</comment>
<feature type="region of interest" description="Disordered" evidence="1">
    <location>
        <begin position="45"/>
        <end position="122"/>
    </location>
</feature>
<sequence>MKRKVLNIIKHINTTKGRIILGSVMGIIIIGGGFTAYAINASKAREEPKSEQIQDEEVADTSKAEEPSKQEEPAKQEIKEEMPKTEVAGDSKKQVASDNNNKKDLNSSNKPKEAPKPRGPITYKSTGLHIAFDMPRSWENNYVIKDNGKEIRVYMKHEQNDIGSGYLFTITSDIHDYNNGMDLDSIGGEKKKNINGKQYLVGGPLDFRMDDNDPRVKTYKSMVRECSGVLKTLRAA</sequence>
<evidence type="ECO:0008006" key="5">
    <source>
        <dbReference type="Google" id="ProtNLM"/>
    </source>
</evidence>
<organism evidence="3 4">
    <name type="scientific">Clostridium cibarium</name>
    <dbReference type="NCBI Taxonomy" id="2762247"/>
    <lineage>
        <taxon>Bacteria</taxon>
        <taxon>Bacillati</taxon>
        <taxon>Bacillota</taxon>
        <taxon>Clostridia</taxon>
        <taxon>Eubacteriales</taxon>
        <taxon>Clostridiaceae</taxon>
        <taxon>Clostridium</taxon>
    </lineage>
</organism>
<name>A0ABR8PPW1_9CLOT</name>
<evidence type="ECO:0000256" key="2">
    <source>
        <dbReference type="SAM" id="Phobius"/>
    </source>
</evidence>
<evidence type="ECO:0000256" key="1">
    <source>
        <dbReference type="SAM" id="MobiDB-lite"/>
    </source>
</evidence>
<feature type="transmembrane region" description="Helical" evidence="2">
    <location>
        <begin position="20"/>
        <end position="39"/>
    </location>
</feature>
<evidence type="ECO:0000313" key="4">
    <source>
        <dbReference type="Proteomes" id="UP000627781"/>
    </source>
</evidence>
<gene>
    <name evidence="3" type="ORF">H9661_02450</name>
</gene>
<protein>
    <recommendedName>
        <fullName evidence="5">DUF4367 domain-containing protein</fullName>
    </recommendedName>
</protein>
<dbReference type="Proteomes" id="UP000627781">
    <property type="component" value="Unassembled WGS sequence"/>
</dbReference>
<reference evidence="3 4" key="1">
    <citation type="submission" date="2020-08" db="EMBL/GenBank/DDBJ databases">
        <title>A Genomic Blueprint of the Chicken Gut Microbiome.</title>
        <authorList>
            <person name="Gilroy R."/>
            <person name="Ravi A."/>
            <person name="Getino M."/>
            <person name="Pursley I."/>
            <person name="Horton D.L."/>
            <person name="Alikhan N.-F."/>
            <person name="Baker D."/>
            <person name="Gharbi K."/>
            <person name="Hall N."/>
            <person name="Watson M."/>
            <person name="Adriaenssens E.M."/>
            <person name="Foster-Nyarko E."/>
            <person name="Jarju S."/>
            <person name="Secka A."/>
            <person name="Antonio M."/>
            <person name="Oren A."/>
            <person name="Chaudhuri R."/>
            <person name="La Ragione R.M."/>
            <person name="Hildebrand F."/>
            <person name="Pallen M.J."/>
        </authorList>
    </citation>
    <scope>NUCLEOTIDE SEQUENCE [LARGE SCALE GENOMIC DNA]</scope>
    <source>
        <strain evidence="3 4">Sa3CVN1</strain>
    </source>
</reference>
<keyword evidence="4" id="KW-1185">Reference proteome</keyword>
<keyword evidence="2" id="KW-1133">Transmembrane helix</keyword>